<feature type="domain" description="Fumarylacetoacetase-like C-terminal" evidence="3">
    <location>
        <begin position="14"/>
        <end position="201"/>
    </location>
</feature>
<protein>
    <recommendedName>
        <fullName evidence="3">Fumarylacetoacetase-like C-terminal domain-containing protein</fullName>
    </recommendedName>
</protein>
<dbReference type="GO" id="GO:0046872">
    <property type="term" value="F:metal ion binding"/>
    <property type="evidence" value="ECO:0007669"/>
    <property type="project" value="UniProtKB-KW"/>
</dbReference>
<dbReference type="PANTHER" id="PTHR11820">
    <property type="entry name" value="ACYLPYRUVASE"/>
    <property type="match status" value="1"/>
</dbReference>
<sequence>MKGDKTMAKIIGIGPHYPALLKAKNFPPDHVPHLFLKPMTTIVRDGQEIQIPSQAEKVIAEVEIALLVNRTLRNVTEEEMADLSAVGGYAIANDLTAVGPKVMGEGKIYDTFTPLGTFVKVDDPLSIRIESYQNGELKQSASASEMGFSFARILAYFSSIITLEQGDIILTGTPAGPFEIQPGDKIEIRSPQLGVVTNKVRS</sequence>
<evidence type="ECO:0000256" key="2">
    <source>
        <dbReference type="ARBA" id="ARBA00022723"/>
    </source>
</evidence>
<gene>
    <name evidence="4" type="ORF">GNP93_15260</name>
</gene>
<reference evidence="4 5" key="1">
    <citation type="submission" date="2019-11" db="EMBL/GenBank/DDBJ databases">
        <title>Draft genome sequences of five Paenibacillus species of dairy origin.</title>
        <authorList>
            <person name="Olajide A.M."/>
            <person name="Chen S."/>
            <person name="Lapointe G."/>
        </authorList>
    </citation>
    <scope>NUCLEOTIDE SEQUENCE [LARGE SCALE GENOMIC DNA]</scope>
    <source>
        <strain evidence="4 5">2CS3</strain>
    </source>
</reference>
<dbReference type="InterPro" id="IPR011234">
    <property type="entry name" value="Fumarylacetoacetase-like_C"/>
</dbReference>
<evidence type="ECO:0000313" key="5">
    <source>
        <dbReference type="Proteomes" id="UP000450917"/>
    </source>
</evidence>
<dbReference type="AlphaFoldDB" id="A0A7X2ZBS1"/>
<dbReference type="Pfam" id="PF01557">
    <property type="entry name" value="FAA_hydrolase"/>
    <property type="match status" value="1"/>
</dbReference>
<name>A0A7X2ZBS1_9BACL</name>
<keyword evidence="2" id="KW-0479">Metal-binding</keyword>
<dbReference type="Proteomes" id="UP000450917">
    <property type="component" value="Unassembled WGS sequence"/>
</dbReference>
<dbReference type="GO" id="GO:0018773">
    <property type="term" value="F:acetylpyruvate hydrolase activity"/>
    <property type="evidence" value="ECO:0007669"/>
    <property type="project" value="TreeGrafter"/>
</dbReference>
<comment type="similarity">
    <text evidence="1">Belongs to the FAH family.</text>
</comment>
<dbReference type="EMBL" id="WNZX01000012">
    <property type="protein sequence ID" value="MUG72029.1"/>
    <property type="molecule type" value="Genomic_DNA"/>
</dbReference>
<dbReference type="Gene3D" id="3.90.850.10">
    <property type="entry name" value="Fumarylacetoacetase-like, C-terminal domain"/>
    <property type="match status" value="1"/>
</dbReference>
<keyword evidence="5" id="KW-1185">Reference proteome</keyword>
<accession>A0A7X2ZBS1</accession>
<evidence type="ECO:0000259" key="3">
    <source>
        <dbReference type="Pfam" id="PF01557"/>
    </source>
</evidence>
<dbReference type="InterPro" id="IPR036663">
    <property type="entry name" value="Fumarylacetoacetase_C_sf"/>
</dbReference>
<comment type="caution">
    <text evidence="4">The sequence shown here is derived from an EMBL/GenBank/DDBJ whole genome shotgun (WGS) entry which is preliminary data.</text>
</comment>
<evidence type="ECO:0000256" key="1">
    <source>
        <dbReference type="ARBA" id="ARBA00010211"/>
    </source>
</evidence>
<organism evidence="4 5">
    <name type="scientific">Paenibacillus validus</name>
    <dbReference type="NCBI Taxonomy" id="44253"/>
    <lineage>
        <taxon>Bacteria</taxon>
        <taxon>Bacillati</taxon>
        <taxon>Bacillota</taxon>
        <taxon>Bacilli</taxon>
        <taxon>Bacillales</taxon>
        <taxon>Paenibacillaceae</taxon>
        <taxon>Paenibacillus</taxon>
    </lineage>
</organism>
<proteinExistence type="inferred from homology"/>
<dbReference type="PANTHER" id="PTHR11820:SF7">
    <property type="entry name" value="ACYLPYRUVASE FAHD1, MITOCHONDRIAL"/>
    <property type="match status" value="1"/>
</dbReference>
<evidence type="ECO:0000313" key="4">
    <source>
        <dbReference type="EMBL" id="MUG72029.1"/>
    </source>
</evidence>
<dbReference type="SUPFAM" id="SSF56529">
    <property type="entry name" value="FAH"/>
    <property type="match status" value="1"/>
</dbReference>